<dbReference type="InterPro" id="IPR000182">
    <property type="entry name" value="GNAT_dom"/>
</dbReference>
<dbReference type="EMBL" id="BAAAXQ010000063">
    <property type="protein sequence ID" value="GAA3021711.1"/>
    <property type="molecule type" value="Genomic_DNA"/>
</dbReference>
<dbReference type="Pfam" id="PF13420">
    <property type="entry name" value="Acetyltransf_4"/>
    <property type="match status" value="1"/>
</dbReference>
<name>A0ABN3Y7C3_9ENTE</name>
<gene>
    <name evidence="4" type="ORF">GCM10019998_17660</name>
</gene>
<evidence type="ECO:0000313" key="5">
    <source>
        <dbReference type="Proteomes" id="UP001501577"/>
    </source>
</evidence>
<sequence length="182" mass="20599">MESQLILRKATPDDAKQIIAVYTPYVTETAISLEQVVPDITEFATRITKILQNYPYYVAQDYQGNILGYAYANVYNSRACYASTAGTSIYVGQDNAHKGIGSALYMALEKQLKKQNVVNLLSIVTAGNQPSKQFHQNQAFKQVGYFLHVGYKFDAWCDVIWMQKTLNDGRRYPGELIPFSKF</sequence>
<keyword evidence="5" id="KW-1185">Reference proteome</keyword>
<comment type="caution">
    <text evidence="4">The sequence shown here is derived from an EMBL/GenBank/DDBJ whole genome shotgun (WGS) entry which is preliminary data.</text>
</comment>
<evidence type="ECO:0000256" key="1">
    <source>
        <dbReference type="ARBA" id="ARBA00022679"/>
    </source>
</evidence>
<reference evidence="4 5" key="1">
    <citation type="journal article" date="2019" name="Int. J. Syst. Evol. Microbiol.">
        <title>The Global Catalogue of Microorganisms (GCM) 10K type strain sequencing project: providing services to taxonomists for standard genome sequencing and annotation.</title>
        <authorList>
            <consortium name="The Broad Institute Genomics Platform"/>
            <consortium name="The Broad Institute Genome Sequencing Center for Infectious Disease"/>
            <person name="Wu L."/>
            <person name="Ma J."/>
        </authorList>
    </citation>
    <scope>NUCLEOTIDE SEQUENCE [LARGE SCALE GENOMIC DNA]</scope>
    <source>
        <strain evidence="4 5">JCM 8736</strain>
    </source>
</reference>
<accession>A0ABN3Y7C3</accession>
<dbReference type="SUPFAM" id="SSF55729">
    <property type="entry name" value="Acyl-CoA N-acyltransferases (Nat)"/>
    <property type="match status" value="1"/>
</dbReference>
<dbReference type="InterPro" id="IPR016181">
    <property type="entry name" value="Acyl_CoA_acyltransferase"/>
</dbReference>
<keyword evidence="2" id="KW-0012">Acyltransferase</keyword>
<evidence type="ECO:0000259" key="3">
    <source>
        <dbReference type="PROSITE" id="PS51186"/>
    </source>
</evidence>
<dbReference type="RefSeq" id="WP_245610091.1">
    <property type="nucleotide sequence ID" value="NZ_BAAAXQ010000063.1"/>
</dbReference>
<feature type="domain" description="N-acetyltransferase" evidence="3">
    <location>
        <begin position="5"/>
        <end position="167"/>
    </location>
</feature>
<dbReference type="Proteomes" id="UP001501577">
    <property type="component" value="Unassembled WGS sequence"/>
</dbReference>
<protein>
    <submittedName>
        <fullName evidence="4">GNAT family N-acetyltransferase</fullName>
    </submittedName>
</protein>
<dbReference type="PROSITE" id="PS51186">
    <property type="entry name" value="GNAT"/>
    <property type="match status" value="1"/>
</dbReference>
<dbReference type="CDD" id="cd04301">
    <property type="entry name" value="NAT_SF"/>
    <property type="match status" value="1"/>
</dbReference>
<evidence type="ECO:0000313" key="4">
    <source>
        <dbReference type="EMBL" id="GAA3021711.1"/>
    </source>
</evidence>
<evidence type="ECO:0000256" key="2">
    <source>
        <dbReference type="ARBA" id="ARBA00023315"/>
    </source>
</evidence>
<keyword evidence="1" id="KW-0808">Transferase</keyword>
<dbReference type="PANTHER" id="PTHR43072">
    <property type="entry name" value="N-ACETYLTRANSFERASE"/>
    <property type="match status" value="1"/>
</dbReference>
<dbReference type="Gene3D" id="3.40.630.30">
    <property type="match status" value="1"/>
</dbReference>
<proteinExistence type="predicted"/>
<organism evidence="4 5">
    <name type="scientific">Tetragenococcus solitarius</name>
    <dbReference type="NCBI Taxonomy" id="71453"/>
    <lineage>
        <taxon>Bacteria</taxon>
        <taxon>Bacillati</taxon>
        <taxon>Bacillota</taxon>
        <taxon>Bacilli</taxon>
        <taxon>Lactobacillales</taxon>
        <taxon>Enterococcaceae</taxon>
        <taxon>Tetragenococcus</taxon>
    </lineage>
</organism>
<dbReference type="PANTHER" id="PTHR43072:SF23">
    <property type="entry name" value="UPF0039 PROTEIN C11D3.02C"/>
    <property type="match status" value="1"/>
</dbReference>